<keyword evidence="4" id="KW-1185">Reference proteome</keyword>
<dbReference type="EMBL" id="FXAE01000024">
    <property type="protein sequence ID" value="SMF33601.1"/>
    <property type="molecule type" value="Genomic_DNA"/>
</dbReference>
<dbReference type="SUPFAM" id="SSF52980">
    <property type="entry name" value="Restriction endonuclease-like"/>
    <property type="match status" value="1"/>
</dbReference>
<protein>
    <submittedName>
        <fullName evidence="3">Restriction endonuclease EcoRII, N-terminal</fullName>
    </submittedName>
</protein>
<organism evidence="3 4">
    <name type="scientific">Paenibacillus barengoltzii J12</name>
    <dbReference type="NCBI Taxonomy" id="935846"/>
    <lineage>
        <taxon>Bacteria</taxon>
        <taxon>Bacillati</taxon>
        <taxon>Bacillota</taxon>
        <taxon>Bacilli</taxon>
        <taxon>Bacillales</taxon>
        <taxon>Paenibacillaceae</taxon>
        <taxon>Paenibacillus</taxon>
    </lineage>
</organism>
<evidence type="ECO:0000313" key="3">
    <source>
        <dbReference type="EMBL" id="SMF33601.1"/>
    </source>
</evidence>
<dbReference type="RefSeq" id="WP_085279137.1">
    <property type="nucleotide sequence ID" value="NZ_FXAE01000024.1"/>
</dbReference>
<feature type="domain" description="Restriction endonuclease type II EcoRII N-terminal" evidence="2">
    <location>
        <begin position="16"/>
        <end position="135"/>
    </location>
</feature>
<dbReference type="GO" id="GO:0004519">
    <property type="term" value="F:endonuclease activity"/>
    <property type="evidence" value="ECO:0007669"/>
    <property type="project" value="UniProtKB-KW"/>
</dbReference>
<evidence type="ECO:0000313" key="4">
    <source>
        <dbReference type="Proteomes" id="UP000192939"/>
    </source>
</evidence>
<comment type="caution">
    <text evidence="3">The sequence shown here is derived from an EMBL/GenBank/DDBJ whole genome shotgun (WGS) entry which is preliminary data.</text>
</comment>
<dbReference type="Gene3D" id="2.40.330.10">
    <property type="entry name" value="DNA-binding pseudobarrel domain"/>
    <property type="match status" value="1"/>
</dbReference>
<dbReference type="Pfam" id="PF09019">
    <property type="entry name" value="EcoRII-C"/>
    <property type="match status" value="1"/>
</dbReference>
<dbReference type="InterPro" id="IPR011335">
    <property type="entry name" value="Restrct_endonuc-II-like"/>
</dbReference>
<gene>
    <name evidence="3" type="ORF">SAMN02744124_02508</name>
</gene>
<feature type="domain" description="Restriction endonuclease type II EcoRII C-terminal" evidence="1">
    <location>
        <begin position="215"/>
        <end position="378"/>
    </location>
</feature>
<dbReference type="InterPro" id="IPR015109">
    <property type="entry name" value="Restrct_endonuc_II_EcoRII_C"/>
</dbReference>
<dbReference type="Pfam" id="PF09217">
    <property type="entry name" value="EcoRII-N"/>
    <property type="match status" value="1"/>
</dbReference>
<reference evidence="3 4" key="1">
    <citation type="submission" date="2017-04" db="EMBL/GenBank/DDBJ databases">
        <authorList>
            <person name="Varghese N."/>
            <person name="Submissions S."/>
        </authorList>
    </citation>
    <scope>NUCLEOTIDE SEQUENCE [LARGE SCALE GENOMIC DNA]</scope>
    <source>
        <strain evidence="3 4">J12</strain>
    </source>
</reference>
<name>A0ABY1M1A8_9BACL</name>
<dbReference type="SUPFAM" id="SSF101936">
    <property type="entry name" value="DNA-binding pseudobarrel domain"/>
    <property type="match status" value="1"/>
</dbReference>
<dbReference type="InterPro" id="IPR038365">
    <property type="entry name" value="EcoRII_C_sf"/>
</dbReference>
<evidence type="ECO:0000259" key="2">
    <source>
        <dbReference type="Pfam" id="PF09217"/>
    </source>
</evidence>
<dbReference type="Gene3D" id="3.40.91.80">
    <property type="match status" value="1"/>
</dbReference>
<evidence type="ECO:0000259" key="1">
    <source>
        <dbReference type="Pfam" id="PF09019"/>
    </source>
</evidence>
<sequence>MSLLLSAIEDCLRYRMAFCKFISANDAGATGAHQSGFYIPLHSWRILFESPGIKGENKDKNVKIRWQSDFETESRFIYYGRKTRNEYRITRFGRGFPFLAPEHVGDLFVLIQVEHDYYHAYVIQGDEEIESFFSSVGISASQTNRLIETTSEDSRSVPTMEQLFQEYIASLTVDFPDTALISAKAREMFQTVQPRLVADPDALLLGWLDTEYQLFKAIEHDRYKERISTPFATVDELVACANTLLNRRKSRAGKSLEHHLAEVFRLHNLRFESQVITEDHKKPDFIFPGGAEYHDPGYGKDKLVFLGAKTTCKDRWRQILNEADRIEEKHLFTLQQGISENQLAEMYNHKVRLVVPRAYINSFPAPFRPRILSLDNFITMVKTRCS</sequence>
<proteinExistence type="predicted"/>
<keyword evidence="3" id="KW-0255">Endonuclease</keyword>
<dbReference type="InterPro" id="IPR015300">
    <property type="entry name" value="DNA-bd_pseudobarrel_sf"/>
</dbReference>
<accession>A0ABY1M1A8</accession>
<keyword evidence="3" id="KW-0540">Nuclease</keyword>
<dbReference type="InterPro" id="IPR023372">
    <property type="entry name" value="Rest_endonuc_II_EcoRII_N"/>
</dbReference>
<dbReference type="Proteomes" id="UP000192939">
    <property type="component" value="Unassembled WGS sequence"/>
</dbReference>
<keyword evidence="3" id="KW-0378">Hydrolase</keyword>